<name>A0A7X0TL67_9LIST</name>
<accession>A0A7X0TL67</accession>
<evidence type="ECO:0000313" key="3">
    <source>
        <dbReference type="Proteomes" id="UP000532866"/>
    </source>
</evidence>
<feature type="transmembrane region" description="Helical" evidence="1">
    <location>
        <begin position="81"/>
        <end position="105"/>
    </location>
</feature>
<sequence>MKKLLLILGGVLILAALVIANAFIAMLAINLLLLPIIAAMTGVKLVAITLVQSFALIVALTVFKGYTSSESKGAKIDAETLVAICVKYIVYVLVGLVIIAITSLFV</sequence>
<dbReference type="RefSeq" id="WP_185372986.1">
    <property type="nucleotide sequence ID" value="NZ_JAARNB010000001.1"/>
</dbReference>
<keyword evidence="1" id="KW-1133">Transmembrane helix</keyword>
<dbReference type="EMBL" id="JAAROL010000001">
    <property type="protein sequence ID" value="MBC1331118.1"/>
    <property type="molecule type" value="Genomic_DNA"/>
</dbReference>
<evidence type="ECO:0000256" key="1">
    <source>
        <dbReference type="SAM" id="Phobius"/>
    </source>
</evidence>
<reference evidence="2 3" key="1">
    <citation type="submission" date="2020-03" db="EMBL/GenBank/DDBJ databases">
        <title>Soil Listeria distribution.</title>
        <authorList>
            <person name="Liao J."/>
            <person name="Wiedmann M."/>
        </authorList>
    </citation>
    <scope>NUCLEOTIDE SEQUENCE [LARGE SCALE GENOMIC DNA]</scope>
    <source>
        <strain evidence="2 3">FSL L7-1833</strain>
    </source>
</reference>
<proteinExistence type="predicted"/>
<keyword evidence="1" id="KW-0472">Membrane</keyword>
<dbReference type="Proteomes" id="UP000532866">
    <property type="component" value="Unassembled WGS sequence"/>
</dbReference>
<keyword evidence="1" id="KW-0812">Transmembrane</keyword>
<protein>
    <submittedName>
        <fullName evidence="2">Uncharacterized protein</fullName>
    </submittedName>
</protein>
<feature type="transmembrane region" description="Helical" evidence="1">
    <location>
        <begin position="36"/>
        <end position="60"/>
    </location>
</feature>
<dbReference type="AlphaFoldDB" id="A0A7X0TL67"/>
<comment type="caution">
    <text evidence="2">The sequence shown here is derived from an EMBL/GenBank/DDBJ whole genome shotgun (WGS) entry which is preliminary data.</text>
</comment>
<gene>
    <name evidence="2" type="ORF">HB759_04055</name>
</gene>
<evidence type="ECO:0000313" key="2">
    <source>
        <dbReference type="EMBL" id="MBC1331118.1"/>
    </source>
</evidence>
<organism evidence="2 3">
    <name type="scientific">Listeria booriae</name>
    <dbReference type="NCBI Taxonomy" id="1552123"/>
    <lineage>
        <taxon>Bacteria</taxon>
        <taxon>Bacillati</taxon>
        <taxon>Bacillota</taxon>
        <taxon>Bacilli</taxon>
        <taxon>Bacillales</taxon>
        <taxon>Listeriaceae</taxon>
        <taxon>Listeria</taxon>
    </lineage>
</organism>